<reference evidence="2 3" key="1">
    <citation type="submission" date="2021-03" db="EMBL/GenBank/DDBJ databases">
        <title>Sequencing the genomes of 1000 actinobacteria strains.</title>
        <authorList>
            <person name="Klenk H.-P."/>
        </authorList>
    </citation>
    <scope>NUCLEOTIDE SEQUENCE [LARGE SCALE GENOMIC DNA]</scope>
    <source>
        <strain evidence="2 3">DSM 46670</strain>
    </source>
</reference>
<name>A0ABS4TR91_9PSEU</name>
<keyword evidence="1" id="KW-0812">Transmembrane</keyword>
<dbReference type="EMBL" id="JAGINW010000001">
    <property type="protein sequence ID" value="MBP2326924.1"/>
    <property type="molecule type" value="Genomic_DNA"/>
</dbReference>
<sequence length="207" mass="22121">MADNVVKNLVPVLVKDIVPPVAVYYVLHAAGANDWVALLGGTLISGGVMIAEAVRARRLEVFSGVMLGIFGIGLIAAVLFDDPRFVILKASLTSAVVGIAFLASCLFGKPLTYLAYRRAVGSNPAEAAELEQKYRQNRQLRMVMRSLSLLWGFGLLAESIARAVLAYQLPVSTMVGLSTVLSIGTIAVLFLITVRVAKQAKRIPVPA</sequence>
<evidence type="ECO:0000313" key="3">
    <source>
        <dbReference type="Proteomes" id="UP001519332"/>
    </source>
</evidence>
<feature type="transmembrane region" description="Helical" evidence="1">
    <location>
        <begin position="35"/>
        <end position="54"/>
    </location>
</feature>
<feature type="transmembrane region" description="Helical" evidence="1">
    <location>
        <begin position="171"/>
        <end position="192"/>
    </location>
</feature>
<keyword evidence="1" id="KW-0472">Membrane</keyword>
<evidence type="ECO:0000313" key="2">
    <source>
        <dbReference type="EMBL" id="MBP2326924.1"/>
    </source>
</evidence>
<proteinExistence type="predicted"/>
<keyword evidence="3" id="KW-1185">Reference proteome</keyword>
<accession>A0ABS4TR91</accession>
<protein>
    <submittedName>
        <fullName evidence="2">Na+/melibiose symporter-like transporter</fullName>
    </submittedName>
</protein>
<gene>
    <name evidence="2" type="ORF">JOF56_007309</name>
</gene>
<feature type="transmembrane region" description="Helical" evidence="1">
    <location>
        <begin position="86"/>
        <end position="108"/>
    </location>
</feature>
<keyword evidence="1" id="KW-1133">Transmembrane helix</keyword>
<organism evidence="2 3">
    <name type="scientific">Kibdelosporangium banguiense</name>
    <dbReference type="NCBI Taxonomy" id="1365924"/>
    <lineage>
        <taxon>Bacteria</taxon>
        <taxon>Bacillati</taxon>
        <taxon>Actinomycetota</taxon>
        <taxon>Actinomycetes</taxon>
        <taxon>Pseudonocardiales</taxon>
        <taxon>Pseudonocardiaceae</taxon>
        <taxon>Kibdelosporangium</taxon>
    </lineage>
</organism>
<feature type="transmembrane region" description="Helical" evidence="1">
    <location>
        <begin position="142"/>
        <end position="165"/>
    </location>
</feature>
<evidence type="ECO:0000256" key="1">
    <source>
        <dbReference type="SAM" id="Phobius"/>
    </source>
</evidence>
<dbReference type="RefSeq" id="WP_209643933.1">
    <property type="nucleotide sequence ID" value="NZ_JAGINW010000001.1"/>
</dbReference>
<dbReference type="Proteomes" id="UP001519332">
    <property type="component" value="Unassembled WGS sequence"/>
</dbReference>
<dbReference type="NCBIfam" id="NF041646">
    <property type="entry name" value="VC0807_fam"/>
    <property type="match status" value="1"/>
</dbReference>
<comment type="caution">
    <text evidence="2">The sequence shown here is derived from an EMBL/GenBank/DDBJ whole genome shotgun (WGS) entry which is preliminary data.</text>
</comment>
<feature type="transmembrane region" description="Helical" evidence="1">
    <location>
        <begin position="61"/>
        <end position="80"/>
    </location>
</feature>